<dbReference type="Proteomes" id="UP001620626">
    <property type="component" value="Unassembled WGS sequence"/>
</dbReference>
<comment type="caution">
    <text evidence="1">The sequence shown here is derived from an EMBL/GenBank/DDBJ whole genome shotgun (WGS) entry which is preliminary data.</text>
</comment>
<gene>
    <name evidence="1" type="ORF">niasHT_016323</name>
</gene>
<name>A0ABD2KZP8_9BILA</name>
<dbReference type="AlphaFoldDB" id="A0ABD2KZP8"/>
<sequence length="66" mass="7678">MYWQASHSDGVTSVTIIGCELTYGCTRVPYRFDYSRGQLYAKLLGMLEFLETRRADYSSTEMDQKH</sequence>
<evidence type="ECO:0000313" key="1">
    <source>
        <dbReference type="EMBL" id="KAL3108132.1"/>
    </source>
</evidence>
<organism evidence="1 2">
    <name type="scientific">Heterodera trifolii</name>
    <dbReference type="NCBI Taxonomy" id="157864"/>
    <lineage>
        <taxon>Eukaryota</taxon>
        <taxon>Metazoa</taxon>
        <taxon>Ecdysozoa</taxon>
        <taxon>Nematoda</taxon>
        <taxon>Chromadorea</taxon>
        <taxon>Rhabditida</taxon>
        <taxon>Tylenchina</taxon>
        <taxon>Tylenchomorpha</taxon>
        <taxon>Tylenchoidea</taxon>
        <taxon>Heteroderidae</taxon>
        <taxon>Heteroderinae</taxon>
        <taxon>Heterodera</taxon>
    </lineage>
</organism>
<reference evidence="1 2" key="1">
    <citation type="submission" date="2024-10" db="EMBL/GenBank/DDBJ databases">
        <authorList>
            <person name="Kim D."/>
        </authorList>
    </citation>
    <scope>NUCLEOTIDE SEQUENCE [LARGE SCALE GENOMIC DNA]</scope>
    <source>
        <strain evidence="1">BH-2024</strain>
    </source>
</reference>
<accession>A0ABD2KZP8</accession>
<evidence type="ECO:0000313" key="2">
    <source>
        <dbReference type="Proteomes" id="UP001620626"/>
    </source>
</evidence>
<proteinExistence type="predicted"/>
<keyword evidence="2" id="KW-1185">Reference proteome</keyword>
<protein>
    <submittedName>
        <fullName evidence="1">Uncharacterized protein</fullName>
    </submittedName>
</protein>
<dbReference type="EMBL" id="JBICBT010000595">
    <property type="protein sequence ID" value="KAL3108132.1"/>
    <property type="molecule type" value="Genomic_DNA"/>
</dbReference>